<comment type="caution">
    <text evidence="2">The sequence shown here is derived from an EMBL/GenBank/DDBJ whole genome shotgun (WGS) entry which is preliminary data.</text>
</comment>
<proteinExistence type="predicted"/>
<keyword evidence="1" id="KW-0472">Membrane</keyword>
<sequence>MNDNEGFRRCFEHIPMAALNCVVFSLIHPKLRAYETNPSKPFSRAFAYASVGYFFFQLLHAFARTVNPRSIVFVVISFIFGFSVIAIALAAIYFN</sequence>
<organism evidence="2 3">
    <name type="scientific">Microthlaspi erraticum</name>
    <dbReference type="NCBI Taxonomy" id="1685480"/>
    <lineage>
        <taxon>Eukaryota</taxon>
        <taxon>Viridiplantae</taxon>
        <taxon>Streptophyta</taxon>
        <taxon>Embryophyta</taxon>
        <taxon>Tracheophyta</taxon>
        <taxon>Spermatophyta</taxon>
        <taxon>Magnoliopsida</taxon>
        <taxon>eudicotyledons</taxon>
        <taxon>Gunneridae</taxon>
        <taxon>Pentapetalae</taxon>
        <taxon>rosids</taxon>
        <taxon>malvids</taxon>
        <taxon>Brassicales</taxon>
        <taxon>Brassicaceae</taxon>
        <taxon>Coluteocarpeae</taxon>
        <taxon>Microthlaspi</taxon>
    </lineage>
</organism>
<dbReference type="EMBL" id="CACVBM020001102">
    <property type="protein sequence ID" value="CAA7031110.1"/>
    <property type="molecule type" value="Genomic_DNA"/>
</dbReference>
<dbReference type="AlphaFoldDB" id="A0A6D2IWX9"/>
<feature type="transmembrane region" description="Helical" evidence="1">
    <location>
        <begin position="70"/>
        <end position="94"/>
    </location>
</feature>
<evidence type="ECO:0000313" key="2">
    <source>
        <dbReference type="EMBL" id="CAA7031110.1"/>
    </source>
</evidence>
<accession>A0A6D2IWX9</accession>
<name>A0A6D2IWX9_9BRAS</name>
<dbReference type="Proteomes" id="UP000467841">
    <property type="component" value="Unassembled WGS sequence"/>
</dbReference>
<protein>
    <submittedName>
        <fullName evidence="2">Uncharacterized protein</fullName>
    </submittedName>
</protein>
<evidence type="ECO:0000313" key="3">
    <source>
        <dbReference type="Proteomes" id="UP000467841"/>
    </source>
</evidence>
<reference evidence="2" key="1">
    <citation type="submission" date="2020-01" db="EMBL/GenBank/DDBJ databases">
        <authorList>
            <person name="Mishra B."/>
        </authorList>
    </citation>
    <scope>NUCLEOTIDE SEQUENCE [LARGE SCALE GENOMIC DNA]</scope>
</reference>
<gene>
    <name evidence="2" type="ORF">MERR_LOCUS18345</name>
</gene>
<keyword evidence="3" id="KW-1185">Reference proteome</keyword>
<feature type="transmembrane region" description="Helical" evidence="1">
    <location>
        <begin position="45"/>
        <end position="63"/>
    </location>
</feature>
<evidence type="ECO:0000256" key="1">
    <source>
        <dbReference type="SAM" id="Phobius"/>
    </source>
</evidence>
<keyword evidence="1" id="KW-1133">Transmembrane helix</keyword>
<dbReference type="OrthoDB" id="1042986at2759"/>
<keyword evidence="1" id="KW-0812">Transmembrane</keyword>